<accession>M5GDT1</accession>
<dbReference type="Proteomes" id="UP000030653">
    <property type="component" value="Unassembled WGS sequence"/>
</dbReference>
<reference evidence="1 2" key="1">
    <citation type="journal article" date="2012" name="Science">
        <title>The Paleozoic origin of enzymatic lignin decomposition reconstructed from 31 fungal genomes.</title>
        <authorList>
            <person name="Floudas D."/>
            <person name="Binder M."/>
            <person name="Riley R."/>
            <person name="Barry K."/>
            <person name="Blanchette R.A."/>
            <person name="Henrissat B."/>
            <person name="Martinez A.T."/>
            <person name="Otillar R."/>
            <person name="Spatafora J.W."/>
            <person name="Yadav J.S."/>
            <person name="Aerts A."/>
            <person name="Benoit I."/>
            <person name="Boyd A."/>
            <person name="Carlson A."/>
            <person name="Copeland A."/>
            <person name="Coutinho P.M."/>
            <person name="de Vries R.P."/>
            <person name="Ferreira P."/>
            <person name="Findley K."/>
            <person name="Foster B."/>
            <person name="Gaskell J."/>
            <person name="Glotzer D."/>
            <person name="Gorecki P."/>
            <person name="Heitman J."/>
            <person name="Hesse C."/>
            <person name="Hori C."/>
            <person name="Igarashi K."/>
            <person name="Jurgens J.A."/>
            <person name="Kallen N."/>
            <person name="Kersten P."/>
            <person name="Kohler A."/>
            <person name="Kuees U."/>
            <person name="Kumar T.K.A."/>
            <person name="Kuo A."/>
            <person name="LaButti K."/>
            <person name="Larrondo L.F."/>
            <person name="Lindquist E."/>
            <person name="Ling A."/>
            <person name="Lombard V."/>
            <person name="Lucas S."/>
            <person name="Lundell T."/>
            <person name="Martin R."/>
            <person name="McLaughlin D.J."/>
            <person name="Morgenstern I."/>
            <person name="Morin E."/>
            <person name="Murat C."/>
            <person name="Nagy L.G."/>
            <person name="Nolan M."/>
            <person name="Ohm R.A."/>
            <person name="Patyshakuliyeva A."/>
            <person name="Rokas A."/>
            <person name="Ruiz-Duenas F.J."/>
            <person name="Sabat G."/>
            <person name="Salamov A."/>
            <person name="Samejima M."/>
            <person name="Schmutz J."/>
            <person name="Slot J.C."/>
            <person name="St John F."/>
            <person name="Stenlid J."/>
            <person name="Sun H."/>
            <person name="Sun S."/>
            <person name="Syed K."/>
            <person name="Tsang A."/>
            <person name="Wiebenga A."/>
            <person name="Young D."/>
            <person name="Pisabarro A."/>
            <person name="Eastwood D.C."/>
            <person name="Martin F."/>
            <person name="Cullen D."/>
            <person name="Grigoriev I.V."/>
            <person name="Hibbett D.S."/>
        </authorList>
    </citation>
    <scope>NUCLEOTIDE SEQUENCE [LARGE SCALE GENOMIC DNA]</scope>
    <source>
        <strain evidence="1 2">DJM-731 SS1</strain>
    </source>
</reference>
<organism evidence="1 2">
    <name type="scientific">Dacryopinax primogenitus (strain DJM 731)</name>
    <name type="common">Brown rot fungus</name>
    <dbReference type="NCBI Taxonomy" id="1858805"/>
    <lineage>
        <taxon>Eukaryota</taxon>
        <taxon>Fungi</taxon>
        <taxon>Dikarya</taxon>
        <taxon>Basidiomycota</taxon>
        <taxon>Agaricomycotina</taxon>
        <taxon>Dacrymycetes</taxon>
        <taxon>Dacrymycetales</taxon>
        <taxon>Dacrymycetaceae</taxon>
        <taxon>Dacryopinax</taxon>
    </lineage>
</organism>
<evidence type="ECO:0000313" key="2">
    <source>
        <dbReference type="Proteomes" id="UP000030653"/>
    </source>
</evidence>
<dbReference type="EMBL" id="JH795857">
    <property type="protein sequence ID" value="EJU04802.1"/>
    <property type="molecule type" value="Genomic_DNA"/>
</dbReference>
<keyword evidence="2" id="KW-1185">Reference proteome</keyword>
<dbReference type="AlphaFoldDB" id="M5GDT1"/>
<dbReference type="GeneID" id="63686987"/>
<gene>
    <name evidence="1" type="ORF">DACRYDRAFT_20417</name>
</gene>
<sequence length="54" mass="5807">MSVATEMNGCGAWCRKDDTAQNDGSKAVITLRTSYNTSTSSHKHTLSLSSSSPW</sequence>
<name>M5GDT1_DACPD</name>
<proteinExistence type="predicted"/>
<evidence type="ECO:0000313" key="1">
    <source>
        <dbReference type="EMBL" id="EJU04802.1"/>
    </source>
</evidence>
<dbReference type="RefSeq" id="XP_040631696.1">
    <property type="nucleotide sequence ID" value="XM_040771925.1"/>
</dbReference>
<protein>
    <submittedName>
        <fullName evidence="1">Uncharacterized protein</fullName>
    </submittedName>
</protein>
<dbReference type="HOGENOM" id="CLU_3050266_0_0_1"/>